<dbReference type="Gene3D" id="3.90.180.10">
    <property type="entry name" value="Medium-chain alcohol dehydrogenases, catalytic domain"/>
    <property type="match status" value="1"/>
</dbReference>
<organism evidence="8 9">
    <name type="scientific">Caldilinea aerophila (strain DSM 14535 / JCM 11387 / NBRC 104270 / STL-6-O1)</name>
    <dbReference type="NCBI Taxonomy" id="926550"/>
    <lineage>
        <taxon>Bacteria</taxon>
        <taxon>Bacillati</taxon>
        <taxon>Chloroflexota</taxon>
        <taxon>Caldilineae</taxon>
        <taxon>Caldilineales</taxon>
        <taxon>Caldilineaceae</taxon>
        <taxon>Caldilinea</taxon>
    </lineage>
</organism>
<evidence type="ECO:0000256" key="6">
    <source>
        <dbReference type="RuleBase" id="RU361277"/>
    </source>
</evidence>
<dbReference type="PANTHER" id="PTHR43161">
    <property type="entry name" value="SORBITOL DEHYDROGENASE"/>
    <property type="match status" value="1"/>
</dbReference>
<gene>
    <name evidence="8" type="ordered locus">CLDAP_13590</name>
</gene>
<dbReference type="KEGG" id="cap:CLDAP_13590"/>
<evidence type="ECO:0000256" key="1">
    <source>
        <dbReference type="ARBA" id="ARBA00001947"/>
    </source>
</evidence>
<dbReference type="Gene3D" id="3.40.50.720">
    <property type="entry name" value="NAD(P)-binding Rossmann-like Domain"/>
    <property type="match status" value="1"/>
</dbReference>
<evidence type="ECO:0000259" key="7">
    <source>
        <dbReference type="SMART" id="SM00829"/>
    </source>
</evidence>
<evidence type="ECO:0000256" key="4">
    <source>
        <dbReference type="ARBA" id="ARBA00022833"/>
    </source>
</evidence>
<dbReference type="InterPro" id="IPR013154">
    <property type="entry name" value="ADH-like_N"/>
</dbReference>
<keyword evidence="3 6" id="KW-0479">Metal-binding</keyword>
<keyword evidence="5" id="KW-0560">Oxidoreductase</keyword>
<sequence length="346" mass="36990">MKALVLEKVNELRLRDIDIPETLGPHDVRIALRTVGICGSDVHYYTHGAIGQFVVREPMVLGHEASGVVVEVGSEVKHLKVGDRVCMEPGIPDPNSKATRLGMYNLDPAVRFWATPPVHGVLRPTVVHPAAFTFKLPDNVSFAEGAMVEPLAVGMHAATKARIKPGDLAIVMGAGPIGMVTALAALAGGCSQVVMTDVQQPKLDLAATLGPIRPVNVTKENLKEVIDQMTDGWGADIVFECSGNEKAAASVFEPLCPGGTVVYVGIPLRPIAYEVSAAMVKEARVEHVFRYAHVYPRAIALMASGKINVKPLITDVFSFEESVKAFEFAAQMPPTSVKAQIVVSEG</sequence>
<dbReference type="SUPFAM" id="SSF50129">
    <property type="entry name" value="GroES-like"/>
    <property type="match status" value="1"/>
</dbReference>
<reference evidence="8 9" key="1">
    <citation type="submission" date="2012-02" db="EMBL/GenBank/DDBJ databases">
        <title>Complete genome sequence of Caldilinea aerophila DSM 14535 (= NBRC 102666).</title>
        <authorList>
            <person name="Oguchi A."/>
            <person name="Hosoyama A."/>
            <person name="Sekine M."/>
            <person name="Fukai R."/>
            <person name="Kato Y."/>
            <person name="Nakamura S."/>
            <person name="Hanada S."/>
            <person name="Yamazaki S."/>
            <person name="Fujita N."/>
        </authorList>
    </citation>
    <scope>NUCLEOTIDE SEQUENCE [LARGE SCALE GENOMIC DNA]</scope>
    <source>
        <strain evidence="9">DSM 14535 / JCM 11387 / NBRC 104270 / STL-6-O1</strain>
    </source>
</reference>
<dbReference type="GO" id="GO:0008270">
    <property type="term" value="F:zinc ion binding"/>
    <property type="evidence" value="ECO:0007669"/>
    <property type="project" value="InterPro"/>
</dbReference>
<dbReference type="PROSITE" id="PS00059">
    <property type="entry name" value="ADH_ZINC"/>
    <property type="match status" value="1"/>
</dbReference>
<dbReference type="InterPro" id="IPR013149">
    <property type="entry name" value="ADH-like_C"/>
</dbReference>
<proteinExistence type="inferred from homology"/>
<feature type="domain" description="Enoyl reductase (ER)" evidence="7">
    <location>
        <begin position="8"/>
        <end position="343"/>
    </location>
</feature>
<evidence type="ECO:0000256" key="5">
    <source>
        <dbReference type="ARBA" id="ARBA00023002"/>
    </source>
</evidence>
<dbReference type="SUPFAM" id="SSF51735">
    <property type="entry name" value="NAD(P)-binding Rossmann-fold domains"/>
    <property type="match status" value="1"/>
</dbReference>
<evidence type="ECO:0000256" key="3">
    <source>
        <dbReference type="ARBA" id="ARBA00022723"/>
    </source>
</evidence>
<dbReference type="STRING" id="926550.CLDAP_13590"/>
<dbReference type="PANTHER" id="PTHR43161:SF9">
    <property type="entry name" value="SORBITOL DEHYDROGENASE"/>
    <property type="match status" value="1"/>
</dbReference>
<dbReference type="OrthoDB" id="9765861at2"/>
<comment type="cofactor">
    <cofactor evidence="1 6">
        <name>Zn(2+)</name>
        <dbReference type="ChEBI" id="CHEBI:29105"/>
    </cofactor>
</comment>
<keyword evidence="4 6" id="KW-0862">Zinc</keyword>
<protein>
    <submittedName>
        <fullName evidence="8">Putative sorbitol dehydrogenase</fullName>
    </submittedName>
</protein>
<accession>I0I2B1</accession>
<dbReference type="Pfam" id="PF00107">
    <property type="entry name" value="ADH_zinc_N"/>
    <property type="match status" value="1"/>
</dbReference>
<dbReference type="AlphaFoldDB" id="I0I2B1"/>
<dbReference type="Pfam" id="PF08240">
    <property type="entry name" value="ADH_N"/>
    <property type="match status" value="1"/>
</dbReference>
<dbReference type="Proteomes" id="UP000007880">
    <property type="component" value="Chromosome"/>
</dbReference>
<dbReference type="InterPro" id="IPR011032">
    <property type="entry name" value="GroES-like_sf"/>
</dbReference>
<comment type="similarity">
    <text evidence="2 6">Belongs to the zinc-containing alcohol dehydrogenase family.</text>
</comment>
<name>I0I2B1_CALAS</name>
<dbReference type="InterPro" id="IPR045306">
    <property type="entry name" value="SDH-like"/>
</dbReference>
<evidence type="ECO:0000313" key="9">
    <source>
        <dbReference type="Proteomes" id="UP000007880"/>
    </source>
</evidence>
<dbReference type="InterPro" id="IPR036291">
    <property type="entry name" value="NAD(P)-bd_dom_sf"/>
</dbReference>
<dbReference type="InterPro" id="IPR020843">
    <property type="entry name" value="ER"/>
</dbReference>
<evidence type="ECO:0000313" key="8">
    <source>
        <dbReference type="EMBL" id="BAL99398.1"/>
    </source>
</evidence>
<dbReference type="eggNOG" id="COG1063">
    <property type="taxonomic scope" value="Bacteria"/>
</dbReference>
<dbReference type="EMBL" id="AP012337">
    <property type="protein sequence ID" value="BAL99398.1"/>
    <property type="molecule type" value="Genomic_DNA"/>
</dbReference>
<dbReference type="GO" id="GO:0016616">
    <property type="term" value="F:oxidoreductase activity, acting on the CH-OH group of donors, NAD or NADP as acceptor"/>
    <property type="evidence" value="ECO:0007669"/>
    <property type="project" value="InterPro"/>
</dbReference>
<dbReference type="CDD" id="cd05285">
    <property type="entry name" value="sorbitol_DH"/>
    <property type="match status" value="1"/>
</dbReference>
<evidence type="ECO:0000256" key="2">
    <source>
        <dbReference type="ARBA" id="ARBA00008072"/>
    </source>
</evidence>
<keyword evidence="9" id="KW-1185">Reference proteome</keyword>
<dbReference type="RefSeq" id="WP_014432638.1">
    <property type="nucleotide sequence ID" value="NC_017079.1"/>
</dbReference>
<dbReference type="InterPro" id="IPR002328">
    <property type="entry name" value="ADH_Zn_CS"/>
</dbReference>
<dbReference type="HOGENOM" id="CLU_026673_11_5_0"/>
<dbReference type="SMART" id="SM00829">
    <property type="entry name" value="PKS_ER"/>
    <property type="match status" value="1"/>
</dbReference>
<dbReference type="PATRIC" id="fig|926550.5.peg.1437"/>